<feature type="signal peptide" evidence="3">
    <location>
        <begin position="1"/>
        <end position="20"/>
    </location>
</feature>
<name>A0A7E6EVP5_9MOLL</name>
<reference evidence="5" key="1">
    <citation type="submission" date="2025-08" db="UniProtKB">
        <authorList>
            <consortium name="RefSeq"/>
        </authorList>
    </citation>
    <scope>IDENTIFICATION</scope>
</reference>
<evidence type="ECO:0000313" key="5">
    <source>
        <dbReference type="RefSeq" id="XP_036359010.1"/>
    </source>
</evidence>
<keyword evidence="2" id="KW-1133">Transmembrane helix</keyword>
<accession>A0A7E6EVP5</accession>
<dbReference type="AlphaFoldDB" id="A0A7E6EVP5"/>
<protein>
    <submittedName>
        <fullName evidence="5">Uncharacterized protein LOC118763481</fullName>
    </submittedName>
</protein>
<keyword evidence="4" id="KW-1185">Reference proteome</keyword>
<dbReference type="Gene3D" id="2.60.40.10">
    <property type="entry name" value="Immunoglobulins"/>
    <property type="match status" value="1"/>
</dbReference>
<feature type="region of interest" description="Disordered" evidence="1">
    <location>
        <begin position="218"/>
        <end position="237"/>
    </location>
</feature>
<dbReference type="RefSeq" id="XP_036359010.1">
    <property type="nucleotide sequence ID" value="XM_036503117.1"/>
</dbReference>
<evidence type="ECO:0000256" key="3">
    <source>
        <dbReference type="SAM" id="SignalP"/>
    </source>
</evidence>
<dbReference type="KEGG" id="osn:118763481"/>
<feature type="compositionally biased region" description="Basic and acidic residues" evidence="1">
    <location>
        <begin position="218"/>
        <end position="236"/>
    </location>
</feature>
<feature type="transmembrane region" description="Helical" evidence="2">
    <location>
        <begin position="165"/>
        <end position="191"/>
    </location>
</feature>
<evidence type="ECO:0000313" key="4">
    <source>
        <dbReference type="Proteomes" id="UP000515154"/>
    </source>
</evidence>
<dbReference type="InterPro" id="IPR013783">
    <property type="entry name" value="Ig-like_fold"/>
</dbReference>
<sequence length="278" mass="31414">MTGLTQYLIVLLYAPLLITSQRHKQVTVELSVLPEKPVIGEDTLKVRCQGLVNSFPDNINIYSILFFAANAKNGERTLLVNIEKNQTTWIDQQLQHHAEISRPSDDNTVVELLMAPALCSDQRVYSCSMQTSYGTFQSQTENTILKGLGIKNTTYPAENANTVSYAAIFVGSVIGFIAIIVLLTTGIYYGVQYKQVVLEYFQRICPWLWKDVKDTDSVTDIREDQPSPHSQEDQVDSRFSSPILSESEICQHDFIVKQNNKEFIIHFPANQQSRSTNV</sequence>
<evidence type="ECO:0000256" key="2">
    <source>
        <dbReference type="SAM" id="Phobius"/>
    </source>
</evidence>
<dbReference type="Proteomes" id="UP000515154">
    <property type="component" value="Linkage group LG5"/>
</dbReference>
<feature type="chain" id="PRO_5028938578" evidence="3">
    <location>
        <begin position="21"/>
        <end position="278"/>
    </location>
</feature>
<organism evidence="4 5">
    <name type="scientific">Octopus sinensis</name>
    <name type="common">East Asian common octopus</name>
    <dbReference type="NCBI Taxonomy" id="2607531"/>
    <lineage>
        <taxon>Eukaryota</taxon>
        <taxon>Metazoa</taxon>
        <taxon>Spiralia</taxon>
        <taxon>Lophotrochozoa</taxon>
        <taxon>Mollusca</taxon>
        <taxon>Cephalopoda</taxon>
        <taxon>Coleoidea</taxon>
        <taxon>Octopodiformes</taxon>
        <taxon>Octopoda</taxon>
        <taxon>Incirrata</taxon>
        <taxon>Octopodidae</taxon>
        <taxon>Octopus</taxon>
    </lineage>
</organism>
<gene>
    <name evidence="5" type="primary">LOC118763481</name>
</gene>
<evidence type="ECO:0000256" key="1">
    <source>
        <dbReference type="SAM" id="MobiDB-lite"/>
    </source>
</evidence>
<proteinExistence type="predicted"/>
<keyword evidence="2" id="KW-0812">Transmembrane</keyword>
<keyword evidence="3" id="KW-0732">Signal</keyword>
<keyword evidence="2" id="KW-0472">Membrane</keyword>